<evidence type="ECO:0000313" key="2">
    <source>
        <dbReference type="EMBL" id="KPJ00241.1"/>
    </source>
</evidence>
<sequence>MHDSIVLTKEQIDFINGIYINDDKTIVRPRIVRQHIKLETKPPQPPQPPVTSPPQRPQPYLPPVTTTRPFPKPQPTPTPHVVSFTSF</sequence>
<dbReference type="Proteomes" id="UP000053268">
    <property type="component" value="Unassembled WGS sequence"/>
</dbReference>
<dbReference type="EMBL" id="KQ459468">
    <property type="protein sequence ID" value="KPJ00241.1"/>
    <property type="molecule type" value="Genomic_DNA"/>
</dbReference>
<feature type="compositionally biased region" description="Pro residues" evidence="1">
    <location>
        <begin position="42"/>
        <end position="62"/>
    </location>
</feature>
<protein>
    <submittedName>
        <fullName evidence="2">Uncharacterized protein</fullName>
    </submittedName>
</protein>
<name>A0A0N1IMR8_PAPXU</name>
<evidence type="ECO:0000313" key="3">
    <source>
        <dbReference type="Proteomes" id="UP000053268"/>
    </source>
</evidence>
<accession>A0A0N1IMR8</accession>
<organism evidence="2 3">
    <name type="scientific">Papilio xuthus</name>
    <name type="common">Asian swallowtail butterfly</name>
    <dbReference type="NCBI Taxonomy" id="66420"/>
    <lineage>
        <taxon>Eukaryota</taxon>
        <taxon>Metazoa</taxon>
        <taxon>Ecdysozoa</taxon>
        <taxon>Arthropoda</taxon>
        <taxon>Hexapoda</taxon>
        <taxon>Insecta</taxon>
        <taxon>Pterygota</taxon>
        <taxon>Neoptera</taxon>
        <taxon>Endopterygota</taxon>
        <taxon>Lepidoptera</taxon>
        <taxon>Glossata</taxon>
        <taxon>Ditrysia</taxon>
        <taxon>Papilionoidea</taxon>
        <taxon>Papilionidae</taxon>
        <taxon>Papilioninae</taxon>
        <taxon>Papilio</taxon>
    </lineage>
</organism>
<keyword evidence="3" id="KW-1185">Reference proteome</keyword>
<reference evidence="2 3" key="1">
    <citation type="journal article" date="2015" name="Nat. Commun.">
        <title>Outbred genome sequencing and CRISPR/Cas9 gene editing in butterflies.</title>
        <authorList>
            <person name="Li X."/>
            <person name="Fan D."/>
            <person name="Zhang W."/>
            <person name="Liu G."/>
            <person name="Zhang L."/>
            <person name="Zhao L."/>
            <person name="Fang X."/>
            <person name="Chen L."/>
            <person name="Dong Y."/>
            <person name="Chen Y."/>
            <person name="Ding Y."/>
            <person name="Zhao R."/>
            <person name="Feng M."/>
            <person name="Zhu Y."/>
            <person name="Feng Y."/>
            <person name="Jiang X."/>
            <person name="Zhu D."/>
            <person name="Xiang H."/>
            <person name="Feng X."/>
            <person name="Li S."/>
            <person name="Wang J."/>
            <person name="Zhang G."/>
            <person name="Kronforst M.R."/>
            <person name="Wang W."/>
        </authorList>
    </citation>
    <scope>NUCLEOTIDE SEQUENCE [LARGE SCALE GENOMIC DNA]</scope>
    <source>
        <strain evidence="2">Ya'a_city_454_Px</strain>
        <tissue evidence="2">Whole body</tissue>
    </source>
</reference>
<dbReference type="AlphaFoldDB" id="A0A0N1IMR8"/>
<feature type="region of interest" description="Disordered" evidence="1">
    <location>
        <begin position="37"/>
        <end position="87"/>
    </location>
</feature>
<proteinExistence type="predicted"/>
<evidence type="ECO:0000256" key="1">
    <source>
        <dbReference type="SAM" id="MobiDB-lite"/>
    </source>
</evidence>
<gene>
    <name evidence="2" type="ORF">RR46_00194</name>
</gene>